<evidence type="ECO:0000313" key="2">
    <source>
        <dbReference type="EMBL" id="EDR04513.1"/>
    </source>
</evidence>
<sequence>MCNHIDYSNHRPLGASQPRNAFTQGNVFRICSEGISFTGLGVFIAFFIINGVFIASIIFNGQVYSLPLSLGISMIFIPLSLINGQVSFQWDFSLSISQYFIPISYLPPGLSL</sequence>
<feature type="transmembrane region" description="Helical" evidence="1">
    <location>
        <begin position="64"/>
        <end position="82"/>
    </location>
</feature>
<dbReference type="RefSeq" id="XP_001884685.1">
    <property type="nucleotide sequence ID" value="XM_001884650.1"/>
</dbReference>
<name>B0DL77_LACBS</name>
<proteinExistence type="predicted"/>
<gene>
    <name evidence="2" type="ORF">LACBIDRAFT_330408</name>
</gene>
<keyword evidence="1" id="KW-0472">Membrane</keyword>
<organism evidence="3">
    <name type="scientific">Laccaria bicolor (strain S238N-H82 / ATCC MYA-4686)</name>
    <name type="common">Bicoloured deceiver</name>
    <name type="synonym">Laccaria laccata var. bicolor</name>
    <dbReference type="NCBI Taxonomy" id="486041"/>
    <lineage>
        <taxon>Eukaryota</taxon>
        <taxon>Fungi</taxon>
        <taxon>Dikarya</taxon>
        <taxon>Basidiomycota</taxon>
        <taxon>Agaricomycotina</taxon>
        <taxon>Agaricomycetes</taxon>
        <taxon>Agaricomycetidae</taxon>
        <taxon>Agaricales</taxon>
        <taxon>Agaricineae</taxon>
        <taxon>Hydnangiaceae</taxon>
        <taxon>Laccaria</taxon>
    </lineage>
</organism>
<keyword evidence="3" id="KW-1185">Reference proteome</keyword>
<dbReference type="InParanoid" id="B0DL77"/>
<evidence type="ECO:0000313" key="3">
    <source>
        <dbReference type="Proteomes" id="UP000001194"/>
    </source>
</evidence>
<dbReference type="HOGENOM" id="CLU_2146298_0_0_1"/>
<keyword evidence="1" id="KW-0812">Transmembrane</keyword>
<protein>
    <submittedName>
        <fullName evidence="2">Predicted protein</fullName>
    </submittedName>
</protein>
<feature type="transmembrane region" description="Helical" evidence="1">
    <location>
        <begin position="37"/>
        <end position="58"/>
    </location>
</feature>
<keyword evidence="1" id="KW-1133">Transmembrane helix</keyword>
<dbReference type="GeneID" id="6080462"/>
<dbReference type="EMBL" id="DS547117">
    <property type="protein sequence ID" value="EDR04513.1"/>
    <property type="molecule type" value="Genomic_DNA"/>
</dbReference>
<dbReference type="AlphaFoldDB" id="B0DL77"/>
<evidence type="ECO:0000256" key="1">
    <source>
        <dbReference type="SAM" id="Phobius"/>
    </source>
</evidence>
<reference evidence="2 3" key="1">
    <citation type="journal article" date="2008" name="Nature">
        <title>The genome of Laccaria bicolor provides insights into mycorrhizal symbiosis.</title>
        <authorList>
            <person name="Martin F."/>
            <person name="Aerts A."/>
            <person name="Ahren D."/>
            <person name="Brun A."/>
            <person name="Danchin E.G.J."/>
            <person name="Duchaussoy F."/>
            <person name="Gibon J."/>
            <person name="Kohler A."/>
            <person name="Lindquist E."/>
            <person name="Pereda V."/>
            <person name="Salamov A."/>
            <person name="Shapiro H.J."/>
            <person name="Wuyts J."/>
            <person name="Blaudez D."/>
            <person name="Buee M."/>
            <person name="Brokstein P."/>
            <person name="Canbaeck B."/>
            <person name="Cohen D."/>
            <person name="Courty P.E."/>
            <person name="Coutinho P.M."/>
            <person name="Delaruelle C."/>
            <person name="Detter J.C."/>
            <person name="Deveau A."/>
            <person name="DiFazio S."/>
            <person name="Duplessis S."/>
            <person name="Fraissinet-Tachet L."/>
            <person name="Lucic E."/>
            <person name="Frey-Klett P."/>
            <person name="Fourrey C."/>
            <person name="Feussner I."/>
            <person name="Gay G."/>
            <person name="Grimwood J."/>
            <person name="Hoegger P.J."/>
            <person name="Jain P."/>
            <person name="Kilaru S."/>
            <person name="Labbe J."/>
            <person name="Lin Y.C."/>
            <person name="Legue V."/>
            <person name="Le Tacon F."/>
            <person name="Marmeisse R."/>
            <person name="Melayah D."/>
            <person name="Montanini B."/>
            <person name="Muratet M."/>
            <person name="Nehls U."/>
            <person name="Niculita-Hirzel H."/>
            <person name="Oudot-Le Secq M.P."/>
            <person name="Peter M."/>
            <person name="Quesneville H."/>
            <person name="Rajashekar B."/>
            <person name="Reich M."/>
            <person name="Rouhier N."/>
            <person name="Schmutz J."/>
            <person name="Yin T."/>
            <person name="Chalot M."/>
            <person name="Henrissat B."/>
            <person name="Kuees U."/>
            <person name="Lucas S."/>
            <person name="Van de Peer Y."/>
            <person name="Podila G.K."/>
            <person name="Polle A."/>
            <person name="Pukkila P.J."/>
            <person name="Richardson P.M."/>
            <person name="Rouze P."/>
            <person name="Sanders I.R."/>
            <person name="Stajich J.E."/>
            <person name="Tunlid A."/>
            <person name="Tuskan G."/>
            <person name="Grigoriev I.V."/>
        </authorList>
    </citation>
    <scope>NUCLEOTIDE SEQUENCE [LARGE SCALE GENOMIC DNA]</scope>
    <source>
        <strain evidence="3">S238N-H82 / ATCC MYA-4686</strain>
    </source>
</reference>
<accession>B0DL77</accession>
<dbReference type="KEGG" id="lbc:LACBIDRAFT_330408"/>
<dbReference type="Proteomes" id="UP000001194">
    <property type="component" value="Unassembled WGS sequence"/>
</dbReference>